<dbReference type="RefSeq" id="WP_127688915.1">
    <property type="nucleotide sequence ID" value="NZ_RZUL01000001.1"/>
</dbReference>
<sequence>MNDQLISIAAPACMLGWYLLHVWIGSRIKRRWALIVSIIEIVAFFALVFLIYWQINASSDKSGMMSGGMFLILAFFVLVIPALLSLISLFISRWWRRI</sequence>
<name>A0A437JBV1_9SPHN</name>
<protein>
    <submittedName>
        <fullName evidence="2">Uncharacterized protein</fullName>
    </submittedName>
</protein>
<accession>A0A437JBV1</accession>
<comment type="caution">
    <text evidence="2">The sequence shown here is derived from an EMBL/GenBank/DDBJ whole genome shotgun (WGS) entry which is preliminary data.</text>
</comment>
<keyword evidence="1" id="KW-0812">Transmembrane</keyword>
<keyword evidence="1" id="KW-0472">Membrane</keyword>
<proteinExistence type="predicted"/>
<keyword evidence="3" id="KW-1185">Reference proteome</keyword>
<reference evidence="2 3" key="1">
    <citation type="submission" date="2019-01" db="EMBL/GenBank/DDBJ databases">
        <authorList>
            <person name="Chen W.-M."/>
        </authorList>
    </citation>
    <scope>NUCLEOTIDE SEQUENCE [LARGE SCALE GENOMIC DNA]</scope>
    <source>
        <strain evidence="2 3">TLA-22</strain>
    </source>
</reference>
<dbReference type="Proteomes" id="UP000282977">
    <property type="component" value="Unassembled WGS sequence"/>
</dbReference>
<dbReference type="EMBL" id="RZUL01000001">
    <property type="protein sequence ID" value="RVT43379.1"/>
    <property type="molecule type" value="Genomic_DNA"/>
</dbReference>
<feature type="transmembrane region" description="Helical" evidence="1">
    <location>
        <begin position="67"/>
        <end position="91"/>
    </location>
</feature>
<gene>
    <name evidence="2" type="ORF">ENE74_01740</name>
</gene>
<evidence type="ECO:0000313" key="3">
    <source>
        <dbReference type="Proteomes" id="UP000282977"/>
    </source>
</evidence>
<evidence type="ECO:0000313" key="2">
    <source>
        <dbReference type="EMBL" id="RVT43379.1"/>
    </source>
</evidence>
<evidence type="ECO:0000256" key="1">
    <source>
        <dbReference type="SAM" id="Phobius"/>
    </source>
</evidence>
<feature type="transmembrane region" description="Helical" evidence="1">
    <location>
        <begin position="6"/>
        <end position="25"/>
    </location>
</feature>
<keyword evidence="1" id="KW-1133">Transmembrane helix</keyword>
<organism evidence="2 3">
    <name type="scientific">Sphingobium algorifonticola</name>
    <dbReference type="NCBI Taxonomy" id="2008318"/>
    <lineage>
        <taxon>Bacteria</taxon>
        <taxon>Pseudomonadati</taxon>
        <taxon>Pseudomonadota</taxon>
        <taxon>Alphaproteobacteria</taxon>
        <taxon>Sphingomonadales</taxon>
        <taxon>Sphingomonadaceae</taxon>
        <taxon>Sphingobium</taxon>
    </lineage>
</organism>
<dbReference type="AlphaFoldDB" id="A0A437JBV1"/>
<feature type="transmembrane region" description="Helical" evidence="1">
    <location>
        <begin position="32"/>
        <end position="55"/>
    </location>
</feature>